<accession>A0ABR3G456</accession>
<dbReference type="Proteomes" id="UP001447188">
    <property type="component" value="Unassembled WGS sequence"/>
</dbReference>
<organism evidence="2 3">
    <name type="scientific">Discina gigas</name>
    <dbReference type="NCBI Taxonomy" id="1032678"/>
    <lineage>
        <taxon>Eukaryota</taxon>
        <taxon>Fungi</taxon>
        <taxon>Dikarya</taxon>
        <taxon>Ascomycota</taxon>
        <taxon>Pezizomycotina</taxon>
        <taxon>Pezizomycetes</taxon>
        <taxon>Pezizales</taxon>
        <taxon>Discinaceae</taxon>
        <taxon>Discina</taxon>
    </lineage>
</organism>
<evidence type="ECO:0000313" key="2">
    <source>
        <dbReference type="EMBL" id="KAL0630709.1"/>
    </source>
</evidence>
<feature type="region of interest" description="Disordered" evidence="1">
    <location>
        <begin position="1"/>
        <end position="78"/>
    </location>
</feature>
<evidence type="ECO:0000256" key="1">
    <source>
        <dbReference type="SAM" id="MobiDB-lite"/>
    </source>
</evidence>
<proteinExistence type="predicted"/>
<sequence>MPHRDYSGLASRENRDPRESRSCLLQTAQPPPYACPGQNIHPHPPALFGPKRSDSHLSPQHKRPTLPNTVTAPAPVRSRDLRPPIFNLLKDQYEAEYPNAAQPLPNWTWPEFQVHADRYARVHIQEPHFQRQPDGSQVVIHAANRKKDGCNRRAYPRAGPRGTPIAILDRNTGWGGPQPPNPYFPVALPPPAPTSNFLPCGTQASTDPEDDISIGVAETKQEMVEVSNEEGTTTDTAAKAFLKDIFPFIAPEVQYLVWHMTKNNTLVTQNINMAQEQISGLYKAVYAKAAAITKLTATVQNRRANPPPLTNTNKPMGHPNGKGKAPSHAAPNGGKEEETGTPFQPENTRMNRQVIVEKDCPIPDNITNDAIVTVVNNAIAHHSIGFLSARRSQRGNLMFETTPNTSADTGASLSIEINMALDQLSVFIKGVHAKSRSTGYVIHGVPSHIRTTHTPDVPAKTAEEITTATGFTLAQAPRWMNSQASSRKEDSAPSSSCSQAMSKTKA</sequence>
<evidence type="ECO:0000313" key="3">
    <source>
        <dbReference type="Proteomes" id="UP001447188"/>
    </source>
</evidence>
<feature type="compositionally biased region" description="Basic and acidic residues" evidence="1">
    <location>
        <begin position="1"/>
        <end position="21"/>
    </location>
</feature>
<feature type="compositionally biased region" description="Low complexity" evidence="1">
    <location>
        <begin position="492"/>
        <end position="506"/>
    </location>
</feature>
<comment type="caution">
    <text evidence="2">The sequence shown here is derived from an EMBL/GenBank/DDBJ whole genome shotgun (WGS) entry which is preliminary data.</text>
</comment>
<protein>
    <submittedName>
        <fullName evidence="2">Uncharacterized protein</fullName>
    </submittedName>
</protein>
<keyword evidence="3" id="KW-1185">Reference proteome</keyword>
<name>A0ABR3G456_9PEZI</name>
<feature type="region of interest" description="Disordered" evidence="1">
    <location>
        <begin position="476"/>
        <end position="506"/>
    </location>
</feature>
<gene>
    <name evidence="2" type="ORF">Q9L58_010442</name>
</gene>
<dbReference type="EMBL" id="JBBBZM010000408">
    <property type="protein sequence ID" value="KAL0630709.1"/>
    <property type="molecule type" value="Genomic_DNA"/>
</dbReference>
<feature type="region of interest" description="Disordered" evidence="1">
    <location>
        <begin position="302"/>
        <end position="348"/>
    </location>
</feature>
<reference evidence="2 3" key="1">
    <citation type="submission" date="2024-02" db="EMBL/GenBank/DDBJ databases">
        <title>Discinaceae phylogenomics.</title>
        <authorList>
            <person name="Dirks A.C."/>
            <person name="James T.Y."/>
        </authorList>
    </citation>
    <scope>NUCLEOTIDE SEQUENCE [LARGE SCALE GENOMIC DNA]</scope>
    <source>
        <strain evidence="2 3">ACD0624</strain>
    </source>
</reference>